<keyword evidence="2" id="KW-1185">Reference proteome</keyword>
<dbReference type="Proteomes" id="UP000053237">
    <property type="component" value="Unassembled WGS sequence"/>
</dbReference>
<reference evidence="1 2" key="1">
    <citation type="submission" date="2012-05" db="EMBL/GenBank/DDBJ databases">
        <title>Recombination and specialization in a pathogen metapopulation.</title>
        <authorList>
            <person name="Gardiner A."/>
            <person name="Kemen E."/>
            <person name="Schultz-Larsen T."/>
            <person name="MacLean D."/>
            <person name="Van Oosterhout C."/>
            <person name="Jones J.D.G."/>
        </authorList>
    </citation>
    <scope>NUCLEOTIDE SEQUENCE [LARGE SCALE GENOMIC DNA]</scope>
    <source>
        <strain evidence="1 2">Ac Nc2</strain>
    </source>
</reference>
<dbReference type="EMBL" id="CAIX01000089">
    <property type="protein sequence ID" value="CCI10119.1"/>
    <property type="molecule type" value="Genomic_DNA"/>
</dbReference>
<evidence type="ECO:0000313" key="1">
    <source>
        <dbReference type="EMBL" id="CCI10119.1"/>
    </source>
</evidence>
<accession>A0A024FTX7</accession>
<dbReference type="AlphaFoldDB" id="A0A024FTX7"/>
<protein>
    <submittedName>
        <fullName evidence="1">Uncharacterized protein</fullName>
    </submittedName>
</protein>
<gene>
    <name evidence="1" type="ORF">BN9_059900</name>
</gene>
<sequence>MNCWKGGSCIHRSDYLMSFSNGRPHDKKRGCGLDPDSLHVRLRFTSKCNTLYKAEWRARMLKLSLCKYPSESRRAISSTRFHSHQQDSYRLRTILARMLVNNSSLQLVLQRKIGTQMECASDHLIRITKWLLTQLIIILITIIACTKLLHRSLSILNSTHVRSKGKGTISTCTEIHATYVRNSLLFAINIASVQNLVILRELSNT</sequence>
<dbReference type="InParanoid" id="A0A024FTX7"/>
<evidence type="ECO:0000313" key="2">
    <source>
        <dbReference type="Proteomes" id="UP000053237"/>
    </source>
</evidence>
<comment type="caution">
    <text evidence="1">The sequence shown here is derived from an EMBL/GenBank/DDBJ whole genome shotgun (WGS) entry which is preliminary data.</text>
</comment>
<name>A0A024FTX7_9STRA</name>
<organism evidence="1 2">
    <name type="scientific">Albugo candida</name>
    <dbReference type="NCBI Taxonomy" id="65357"/>
    <lineage>
        <taxon>Eukaryota</taxon>
        <taxon>Sar</taxon>
        <taxon>Stramenopiles</taxon>
        <taxon>Oomycota</taxon>
        <taxon>Peronosporomycetes</taxon>
        <taxon>Albuginales</taxon>
        <taxon>Albuginaceae</taxon>
        <taxon>Albugo</taxon>
    </lineage>
</organism>
<proteinExistence type="predicted"/>